<feature type="transmembrane region" description="Helical" evidence="1">
    <location>
        <begin position="34"/>
        <end position="51"/>
    </location>
</feature>
<feature type="transmembrane region" description="Helical" evidence="1">
    <location>
        <begin position="163"/>
        <end position="180"/>
    </location>
</feature>
<feature type="transmembrane region" description="Helical" evidence="1">
    <location>
        <begin position="256"/>
        <end position="276"/>
    </location>
</feature>
<accession>A0A379D974</accession>
<dbReference type="AlphaFoldDB" id="A0A379D974"/>
<dbReference type="InterPro" id="IPR021299">
    <property type="entry name" value="DUF2871"/>
</dbReference>
<dbReference type="Pfam" id="PF11070">
    <property type="entry name" value="DUF2871"/>
    <property type="match status" value="1"/>
</dbReference>
<feature type="transmembrane region" description="Helical" evidence="1">
    <location>
        <begin position="323"/>
        <end position="346"/>
    </location>
</feature>
<dbReference type="RefSeq" id="WP_004822611.1">
    <property type="nucleotide sequence ID" value="NZ_UGTH01000001.1"/>
</dbReference>
<feature type="transmembrane region" description="Helical" evidence="1">
    <location>
        <begin position="186"/>
        <end position="206"/>
    </location>
</feature>
<organism evidence="2 3">
    <name type="scientific">Peptoniphilus indolicus</name>
    <dbReference type="NCBI Taxonomy" id="33030"/>
    <lineage>
        <taxon>Bacteria</taxon>
        <taxon>Bacillati</taxon>
        <taxon>Bacillota</taxon>
        <taxon>Tissierellia</taxon>
        <taxon>Tissierellales</taxon>
        <taxon>Peptoniphilaceae</taxon>
        <taxon>Peptoniphilus</taxon>
    </lineage>
</organism>
<dbReference type="Proteomes" id="UP000254777">
    <property type="component" value="Unassembled WGS sequence"/>
</dbReference>
<reference evidence="2 3" key="1">
    <citation type="submission" date="2018-06" db="EMBL/GenBank/DDBJ databases">
        <authorList>
            <consortium name="Pathogen Informatics"/>
            <person name="Doyle S."/>
        </authorList>
    </citation>
    <scope>NUCLEOTIDE SEQUENCE [LARGE SCALE GENOMIC DNA]</scope>
    <source>
        <strain evidence="2 3">NCTC11088</strain>
    </source>
</reference>
<proteinExistence type="predicted"/>
<name>A0A379D974_9FIRM</name>
<gene>
    <name evidence="2" type="ORF">NCTC11088_00296</name>
</gene>
<evidence type="ECO:0000313" key="3">
    <source>
        <dbReference type="Proteomes" id="UP000254777"/>
    </source>
</evidence>
<keyword evidence="1" id="KW-0812">Transmembrane</keyword>
<dbReference type="EMBL" id="UGTH01000001">
    <property type="protein sequence ID" value="SUB74546.1"/>
    <property type="molecule type" value="Genomic_DNA"/>
</dbReference>
<feature type="transmembrane region" description="Helical" evidence="1">
    <location>
        <begin position="6"/>
        <end position="27"/>
    </location>
</feature>
<evidence type="ECO:0000313" key="2">
    <source>
        <dbReference type="EMBL" id="SUB74546.1"/>
    </source>
</evidence>
<protein>
    <submittedName>
        <fullName evidence="2">Protein of uncharacterized function (DUF2871)</fullName>
    </submittedName>
</protein>
<feature type="transmembrane region" description="Helical" evidence="1">
    <location>
        <begin position="288"/>
        <end position="311"/>
    </location>
</feature>
<evidence type="ECO:0000256" key="1">
    <source>
        <dbReference type="SAM" id="Phobius"/>
    </source>
</evidence>
<feature type="transmembrane region" description="Helical" evidence="1">
    <location>
        <begin position="132"/>
        <end position="151"/>
    </location>
</feature>
<feature type="transmembrane region" description="Helical" evidence="1">
    <location>
        <begin position="71"/>
        <end position="89"/>
    </location>
</feature>
<keyword evidence="1" id="KW-0472">Membrane</keyword>
<feature type="transmembrane region" description="Helical" evidence="1">
    <location>
        <begin position="101"/>
        <end position="120"/>
    </location>
</feature>
<keyword evidence="1" id="KW-1133">Transmembrane helix</keyword>
<feature type="transmembrane region" description="Helical" evidence="1">
    <location>
        <begin position="218"/>
        <end position="236"/>
    </location>
</feature>
<sequence length="354" mass="40306">MAGLFESIFDALYLVLVISIGIKLLLLEDKSAKTFGVMGVVLGLGDSFHLVPRIMAHMTQNGMEQFASILSWGKMITSITMTIFYLLYYKHYKKENHKENKMLDCTIYLLTIVRIILTVLPQNKWGTSDPNLTWNIIRNIPFTIMGIILIAISYNEKGLFRKYSILIALSFIFYVPVVLFADKYAIVGMLMMPKTVAYFMLVYVAYKHYKTQFKTADILETALITLIFGLSAGVFFREFTKIFAFKGKTMLSVIHTHTLILGFVFGIILYLLISRIKNVDYKKIKMPIKLWSAGLVLTIVMMWIKGIYQVIGGNAELFNQNMFSGIAGLGHIALGIGIVWLMMYIVKESKLQIL</sequence>